<reference evidence="2" key="1">
    <citation type="submission" date="2016-06" db="EMBL/GenBank/DDBJ databases">
        <title>Parallel loss of symbiosis genes in relatives of nitrogen-fixing non-legume Parasponia.</title>
        <authorList>
            <person name="Van Velzen R."/>
            <person name="Holmer R."/>
            <person name="Bu F."/>
            <person name="Rutten L."/>
            <person name="Van Zeijl A."/>
            <person name="Liu W."/>
            <person name="Santuari L."/>
            <person name="Cao Q."/>
            <person name="Sharma T."/>
            <person name="Shen D."/>
            <person name="Roswanjaya Y."/>
            <person name="Wardhani T."/>
            <person name="Kalhor M.S."/>
            <person name="Jansen J."/>
            <person name="Van den Hoogen J."/>
            <person name="Gungor B."/>
            <person name="Hartog M."/>
            <person name="Hontelez J."/>
            <person name="Verver J."/>
            <person name="Yang W.-C."/>
            <person name="Schijlen E."/>
            <person name="Repin R."/>
            <person name="Schilthuizen M."/>
            <person name="Schranz E."/>
            <person name="Heidstra R."/>
            <person name="Miyata K."/>
            <person name="Fedorova E."/>
            <person name="Kohlen W."/>
            <person name="Bisseling T."/>
            <person name="Smit S."/>
            <person name="Geurts R."/>
        </authorList>
    </citation>
    <scope>NUCLEOTIDE SEQUENCE [LARGE SCALE GENOMIC DNA]</scope>
    <source>
        <strain evidence="2">cv. RG33-2</strain>
    </source>
</reference>
<name>A0A2P5E6F0_TREOI</name>
<protein>
    <submittedName>
        <fullName evidence="1">Ankyrin repeat-containing domain containing protein</fullName>
    </submittedName>
</protein>
<dbReference type="OrthoDB" id="1847170at2759"/>
<dbReference type="Proteomes" id="UP000237000">
    <property type="component" value="Unassembled WGS sequence"/>
</dbReference>
<dbReference type="InterPro" id="IPR036770">
    <property type="entry name" value="Ankyrin_rpt-contain_sf"/>
</dbReference>
<dbReference type="EMBL" id="JXTC01000224">
    <property type="protein sequence ID" value="PON81119.1"/>
    <property type="molecule type" value="Genomic_DNA"/>
</dbReference>
<gene>
    <name evidence="1" type="ORF">TorRG33x02_230780</name>
</gene>
<dbReference type="InParanoid" id="A0A2P5E6F0"/>
<proteinExistence type="predicted"/>
<evidence type="ECO:0000313" key="2">
    <source>
        <dbReference type="Proteomes" id="UP000237000"/>
    </source>
</evidence>
<dbReference type="Gene3D" id="1.25.40.20">
    <property type="entry name" value="Ankyrin repeat-containing domain"/>
    <property type="match status" value="1"/>
</dbReference>
<organism evidence="1 2">
    <name type="scientific">Trema orientale</name>
    <name type="common">Charcoal tree</name>
    <name type="synonym">Celtis orientalis</name>
    <dbReference type="NCBI Taxonomy" id="63057"/>
    <lineage>
        <taxon>Eukaryota</taxon>
        <taxon>Viridiplantae</taxon>
        <taxon>Streptophyta</taxon>
        <taxon>Embryophyta</taxon>
        <taxon>Tracheophyta</taxon>
        <taxon>Spermatophyta</taxon>
        <taxon>Magnoliopsida</taxon>
        <taxon>eudicotyledons</taxon>
        <taxon>Gunneridae</taxon>
        <taxon>Pentapetalae</taxon>
        <taxon>rosids</taxon>
        <taxon>fabids</taxon>
        <taxon>Rosales</taxon>
        <taxon>Cannabaceae</taxon>
        <taxon>Trema</taxon>
    </lineage>
</organism>
<sequence>MILLRLDQLLTLDNNTILHVHIRASTTDKVFVSKILNVCPPLSLQTNAKGETPLHVAARYGQALIKHAKSSDRQ</sequence>
<evidence type="ECO:0000313" key="1">
    <source>
        <dbReference type="EMBL" id="PON81119.1"/>
    </source>
</evidence>
<dbReference type="STRING" id="63057.A0A2P5E6F0"/>
<comment type="caution">
    <text evidence="1">The sequence shown here is derived from an EMBL/GenBank/DDBJ whole genome shotgun (WGS) entry which is preliminary data.</text>
</comment>
<accession>A0A2P5E6F0</accession>
<keyword evidence="2" id="KW-1185">Reference proteome</keyword>
<dbReference type="AlphaFoldDB" id="A0A2P5E6F0"/>